<comment type="caution">
    <text evidence="2">The sequence shown here is derived from an EMBL/GenBank/DDBJ whole genome shotgun (WGS) entry which is preliminary data.</text>
</comment>
<protein>
    <recommendedName>
        <fullName evidence="1">CHAT domain-containing protein</fullName>
    </recommendedName>
</protein>
<accession>A0ABN8Q5H0</accession>
<dbReference type="InterPro" id="IPR024983">
    <property type="entry name" value="CHAT_dom"/>
</dbReference>
<organism evidence="2 3">
    <name type="scientific">Porites evermanni</name>
    <dbReference type="NCBI Taxonomy" id="104178"/>
    <lineage>
        <taxon>Eukaryota</taxon>
        <taxon>Metazoa</taxon>
        <taxon>Cnidaria</taxon>
        <taxon>Anthozoa</taxon>
        <taxon>Hexacorallia</taxon>
        <taxon>Scleractinia</taxon>
        <taxon>Fungiina</taxon>
        <taxon>Poritidae</taxon>
        <taxon>Porites</taxon>
    </lineage>
</organism>
<evidence type="ECO:0000313" key="3">
    <source>
        <dbReference type="Proteomes" id="UP001159427"/>
    </source>
</evidence>
<sequence>MLGRILGAQTLLGKEATKQAVLHSIHSKSLVHFAAHGNPKTGEIYLARPISIDGTPQEDDYLLTMADISKVRLRAKLVVLSCCHTADGEIRAEGVVGMARAFLGSGARSVLAARWAIDDKATMHFMFRFYYHLVRGESASESLHKTMKWMRAGPFSGVRQWAPFMLIGDNVTFNFNKKRYAYEKTIDQFLNY</sequence>
<feature type="domain" description="CHAT" evidence="1">
    <location>
        <begin position="4"/>
        <end position="169"/>
    </location>
</feature>
<evidence type="ECO:0000313" key="2">
    <source>
        <dbReference type="EMBL" id="CAH3157170.1"/>
    </source>
</evidence>
<proteinExistence type="predicted"/>
<dbReference type="Proteomes" id="UP001159427">
    <property type="component" value="Unassembled WGS sequence"/>
</dbReference>
<dbReference type="PANTHER" id="PTHR10098:SF106">
    <property type="entry name" value="TETRATRICOPEPTIDE REPEAT PROTEIN 28-LIKE PROTEIN"/>
    <property type="match status" value="1"/>
</dbReference>
<dbReference type="Pfam" id="PF12770">
    <property type="entry name" value="CHAT"/>
    <property type="match status" value="1"/>
</dbReference>
<dbReference type="EMBL" id="CALNXI010001140">
    <property type="protein sequence ID" value="CAH3157170.1"/>
    <property type="molecule type" value="Genomic_DNA"/>
</dbReference>
<name>A0ABN8Q5H0_9CNID</name>
<gene>
    <name evidence="2" type="ORF">PEVE_00002442</name>
</gene>
<evidence type="ECO:0000259" key="1">
    <source>
        <dbReference type="Pfam" id="PF12770"/>
    </source>
</evidence>
<keyword evidence="3" id="KW-1185">Reference proteome</keyword>
<reference evidence="2 3" key="1">
    <citation type="submission" date="2022-05" db="EMBL/GenBank/DDBJ databases">
        <authorList>
            <consortium name="Genoscope - CEA"/>
            <person name="William W."/>
        </authorList>
    </citation>
    <scope>NUCLEOTIDE SEQUENCE [LARGE SCALE GENOMIC DNA]</scope>
</reference>
<dbReference type="PANTHER" id="PTHR10098">
    <property type="entry name" value="RAPSYN-RELATED"/>
    <property type="match status" value="1"/>
</dbReference>